<evidence type="ECO:0008006" key="4">
    <source>
        <dbReference type="Google" id="ProtNLM"/>
    </source>
</evidence>
<feature type="transmembrane region" description="Helical" evidence="1">
    <location>
        <begin position="141"/>
        <end position="161"/>
    </location>
</feature>
<sequence>MKKEKIISCLPATRLEENLMSAFLSLFILGVLGDVMALGSQLEIVNDNIFTDEQNTLVDHFSMIAELLASYSFMAMIAVFARVAHRLGRAVSGWTIVSYTSWILVVFGAIYLTDVKPLELFSEADYSGEAFYISWKTIVSLSRWVAVTAYLFLIVRLIMLTGGKLYHLIIKQIWMLLALILVVIGSFLIFLLGLDMGVKGWISEVYSYALPIFIIADVIGIGVVWKKMLIGDNNTTI</sequence>
<feature type="transmembrane region" description="Helical" evidence="1">
    <location>
        <begin position="21"/>
        <end position="40"/>
    </location>
</feature>
<feature type="transmembrane region" description="Helical" evidence="1">
    <location>
        <begin position="173"/>
        <end position="193"/>
    </location>
</feature>
<accession>A0A7C9HFF0</accession>
<evidence type="ECO:0000313" key="2">
    <source>
        <dbReference type="EMBL" id="MUL28888.1"/>
    </source>
</evidence>
<keyword evidence="1" id="KW-0812">Transmembrane</keyword>
<feature type="transmembrane region" description="Helical" evidence="1">
    <location>
        <begin position="60"/>
        <end position="81"/>
    </location>
</feature>
<reference evidence="2 3" key="1">
    <citation type="submission" date="2019-09" db="EMBL/GenBank/DDBJ databases">
        <title>Prevotella A2879 sp. nov., isolated from an abscess of a patient.</title>
        <authorList>
            <person name="Buhl M."/>
            <person name="Oberhettinger P."/>
        </authorList>
    </citation>
    <scope>NUCLEOTIDE SEQUENCE [LARGE SCALE GENOMIC DNA]</scope>
    <source>
        <strain evidence="2 3">A2879</strain>
    </source>
</reference>
<dbReference type="RefSeq" id="WP_155716704.1">
    <property type="nucleotide sequence ID" value="NZ_VVIQ01000016.1"/>
</dbReference>
<organism evidence="2 3">
    <name type="scientific">Prevotella vespertina</name>
    <dbReference type="NCBI Taxonomy" id="2608404"/>
    <lineage>
        <taxon>Bacteria</taxon>
        <taxon>Pseudomonadati</taxon>
        <taxon>Bacteroidota</taxon>
        <taxon>Bacteroidia</taxon>
        <taxon>Bacteroidales</taxon>
        <taxon>Prevotellaceae</taxon>
        <taxon>Prevotella</taxon>
    </lineage>
</organism>
<protein>
    <recommendedName>
        <fullName evidence="4">DUF4386 domain-containing protein</fullName>
    </recommendedName>
</protein>
<keyword evidence="3" id="KW-1185">Reference proteome</keyword>
<dbReference type="AlphaFoldDB" id="A0A7C9HFF0"/>
<feature type="transmembrane region" description="Helical" evidence="1">
    <location>
        <begin position="93"/>
        <end position="112"/>
    </location>
</feature>
<comment type="caution">
    <text evidence="2">The sequence shown here is derived from an EMBL/GenBank/DDBJ whole genome shotgun (WGS) entry which is preliminary data.</text>
</comment>
<name>A0A7C9HFF0_9BACT</name>
<gene>
    <name evidence="2" type="ORF">F0475_11435</name>
</gene>
<evidence type="ECO:0000313" key="3">
    <source>
        <dbReference type="Proteomes" id="UP000482295"/>
    </source>
</evidence>
<feature type="transmembrane region" description="Helical" evidence="1">
    <location>
        <begin position="205"/>
        <end position="225"/>
    </location>
</feature>
<proteinExistence type="predicted"/>
<dbReference type="EMBL" id="VVIQ01000016">
    <property type="protein sequence ID" value="MUL28888.1"/>
    <property type="molecule type" value="Genomic_DNA"/>
</dbReference>
<evidence type="ECO:0000256" key="1">
    <source>
        <dbReference type="SAM" id="Phobius"/>
    </source>
</evidence>
<keyword evidence="1" id="KW-1133">Transmembrane helix</keyword>
<keyword evidence="1" id="KW-0472">Membrane</keyword>
<dbReference type="Proteomes" id="UP000482295">
    <property type="component" value="Unassembled WGS sequence"/>
</dbReference>